<dbReference type="EMBL" id="CAJOAX010004124">
    <property type="protein sequence ID" value="CAF3891036.1"/>
    <property type="molecule type" value="Genomic_DNA"/>
</dbReference>
<dbReference type="AlphaFoldDB" id="A0A813TC75"/>
<gene>
    <name evidence="2" type="ORF">OTI717_LOCUS23274</name>
    <name evidence="1" type="ORF">RFH988_LOCUS4313</name>
</gene>
<evidence type="ECO:0000313" key="1">
    <source>
        <dbReference type="EMBL" id="CAF0808712.1"/>
    </source>
</evidence>
<reference evidence="1" key="1">
    <citation type="submission" date="2021-02" db="EMBL/GenBank/DDBJ databases">
        <authorList>
            <person name="Nowell W R."/>
        </authorList>
    </citation>
    <scope>NUCLEOTIDE SEQUENCE</scope>
</reference>
<protein>
    <submittedName>
        <fullName evidence="1">Uncharacterized protein</fullName>
    </submittedName>
</protein>
<proteinExistence type="predicted"/>
<evidence type="ECO:0000313" key="2">
    <source>
        <dbReference type="EMBL" id="CAF3891036.1"/>
    </source>
</evidence>
<sequence length="139" mass="16459">MANTIILPYTFITNPLTSKRYHLRRSTTINTKQKVHSTSSDIVHNLPDVVNDCHNRCNDIIKSNNEMKLLCKEIAHSLRLVADQVDKKYCQDDNFNRDLYCLSIRLVFHTTHIRTILYTLWTRTFLPFILLICKTKRFF</sequence>
<accession>A0A813TC75</accession>
<evidence type="ECO:0000313" key="3">
    <source>
        <dbReference type="Proteomes" id="UP000663882"/>
    </source>
</evidence>
<organism evidence="1 3">
    <name type="scientific">Rotaria sordida</name>
    <dbReference type="NCBI Taxonomy" id="392033"/>
    <lineage>
        <taxon>Eukaryota</taxon>
        <taxon>Metazoa</taxon>
        <taxon>Spiralia</taxon>
        <taxon>Gnathifera</taxon>
        <taxon>Rotifera</taxon>
        <taxon>Eurotatoria</taxon>
        <taxon>Bdelloidea</taxon>
        <taxon>Philodinida</taxon>
        <taxon>Philodinidae</taxon>
        <taxon>Rotaria</taxon>
    </lineage>
</organism>
<dbReference type="OrthoDB" id="10019548at2759"/>
<dbReference type="Proteomes" id="UP000663823">
    <property type="component" value="Unassembled WGS sequence"/>
</dbReference>
<name>A0A813TC75_9BILA</name>
<dbReference type="EMBL" id="CAJNOO010000111">
    <property type="protein sequence ID" value="CAF0808712.1"/>
    <property type="molecule type" value="Genomic_DNA"/>
</dbReference>
<comment type="caution">
    <text evidence="1">The sequence shown here is derived from an EMBL/GenBank/DDBJ whole genome shotgun (WGS) entry which is preliminary data.</text>
</comment>
<dbReference type="Proteomes" id="UP000663882">
    <property type="component" value="Unassembled WGS sequence"/>
</dbReference>